<reference evidence="1 2" key="1">
    <citation type="submission" date="2022-03" db="EMBL/GenBank/DDBJ databases">
        <authorList>
            <person name="Macdonald S."/>
            <person name="Ahmed S."/>
            <person name="Newling K."/>
        </authorList>
    </citation>
    <scope>NUCLEOTIDE SEQUENCE [LARGE SCALE GENOMIC DNA]</scope>
</reference>
<sequence length="81" mass="9480">MDDNPRRDKNNFLVMKLAFQATFHYIWKDHNTCLHPRLLQPSASIISDINPILFFLSASTQLLEDTQIACDVFMRCKRNIP</sequence>
<protein>
    <submittedName>
        <fullName evidence="1">Uncharacterized protein</fullName>
    </submittedName>
</protein>
<name>A0ABC8L959_ERUVS</name>
<dbReference type="AlphaFoldDB" id="A0ABC8L959"/>
<dbReference type="Proteomes" id="UP001642260">
    <property type="component" value="Unassembled WGS sequence"/>
</dbReference>
<keyword evidence="2" id="KW-1185">Reference proteome</keyword>
<comment type="caution">
    <text evidence="1">The sequence shown here is derived from an EMBL/GenBank/DDBJ whole genome shotgun (WGS) entry which is preliminary data.</text>
</comment>
<organism evidence="1 2">
    <name type="scientific">Eruca vesicaria subsp. sativa</name>
    <name type="common">Garden rocket</name>
    <name type="synonym">Eruca sativa</name>
    <dbReference type="NCBI Taxonomy" id="29727"/>
    <lineage>
        <taxon>Eukaryota</taxon>
        <taxon>Viridiplantae</taxon>
        <taxon>Streptophyta</taxon>
        <taxon>Embryophyta</taxon>
        <taxon>Tracheophyta</taxon>
        <taxon>Spermatophyta</taxon>
        <taxon>Magnoliopsida</taxon>
        <taxon>eudicotyledons</taxon>
        <taxon>Gunneridae</taxon>
        <taxon>Pentapetalae</taxon>
        <taxon>rosids</taxon>
        <taxon>malvids</taxon>
        <taxon>Brassicales</taxon>
        <taxon>Brassicaceae</taxon>
        <taxon>Brassiceae</taxon>
        <taxon>Eruca</taxon>
    </lineage>
</organism>
<proteinExistence type="predicted"/>
<accession>A0ABC8L959</accession>
<evidence type="ECO:0000313" key="2">
    <source>
        <dbReference type="Proteomes" id="UP001642260"/>
    </source>
</evidence>
<dbReference type="EMBL" id="CAKOAT010452932">
    <property type="protein sequence ID" value="CAH8374876.1"/>
    <property type="molecule type" value="Genomic_DNA"/>
</dbReference>
<evidence type="ECO:0000313" key="1">
    <source>
        <dbReference type="EMBL" id="CAH8374876.1"/>
    </source>
</evidence>
<gene>
    <name evidence="1" type="ORF">ERUC_LOCUS32096</name>
</gene>